<protein>
    <submittedName>
        <fullName evidence="1">Alpha-L-rhamnosidase-like protein</fullName>
    </submittedName>
</protein>
<dbReference type="Gene3D" id="3.40.50.880">
    <property type="match status" value="1"/>
</dbReference>
<name>A0A2V3PKL0_9BACT</name>
<dbReference type="AlphaFoldDB" id="A0A2V3PKL0"/>
<proteinExistence type="predicted"/>
<dbReference type="PANTHER" id="PTHR36848:SF2">
    <property type="entry name" value="SECRETED PROTEIN"/>
    <property type="match status" value="1"/>
</dbReference>
<dbReference type="InterPro" id="IPR053161">
    <property type="entry name" value="Ulvan_degrading_GH"/>
</dbReference>
<organism evidence="1 2">
    <name type="scientific">Dysgonomonas alginatilytica</name>
    <dbReference type="NCBI Taxonomy" id="1605892"/>
    <lineage>
        <taxon>Bacteria</taxon>
        <taxon>Pseudomonadati</taxon>
        <taxon>Bacteroidota</taxon>
        <taxon>Bacteroidia</taxon>
        <taxon>Bacteroidales</taxon>
        <taxon>Dysgonomonadaceae</taxon>
        <taxon>Dysgonomonas</taxon>
    </lineage>
</organism>
<evidence type="ECO:0000313" key="2">
    <source>
        <dbReference type="Proteomes" id="UP000247973"/>
    </source>
</evidence>
<sequence>MKNICLIISLFLSVYIIAQEQRFKGYPSLNNNMNLEADFAHPPKGYGNVPFYWWNGDSLNRERLAAQLDILRNAPIDGFAVSYIHSNPKVDKELNKNGYGRFGRTDPGRPEVFTDKWWDIWNWFSGQCASYGIGLGLDDYTLGWVGNGYWTDEIVKEKSFQDYQGKLKIETISVKRGETIRVLLTDNLLQIVAFPEAKTLKSNVRNKELVWQAPTDKDCKVYIIRTGSAYELHPDYGKRVVETYFENFTRHLDEKAQKGMNYFFQDELDYPLTMLSWSEDLPQEFQKRKGYDILPYLPALVDDIGDITPKIRLDYAEVLTQLAEERYFKPIFDWHEKRGLIYGCDNNGRGLEPIEYVDYFRMTSWFTAPGNDAPARGSSFPQTKVSSSISHLYKRPRTWLEAFHSMGWDSNGEWLTKQLDHHLLAGGNLVCMHGLYYSTHGGWWEWAPPCFHFRMPYWPHMKKWLEYSERLSFLLSQGTHVCDIAVMYPTETLQAYPNADTKGMWDLVDSLSIRGLDYDFIDYQSLQKADIQDSQLSVSGEKYKILILADMKALHHNTLLKVLDFHRKGGIVVATGALPVATSKSGANDPEIKKILDEIFNTSSLERRQSFFEPDMNKLLSMIPKLIVRDFIPQNGKGRVLHRRIGEKDVYMVADVAKDSEIFFRSKGKVERWIGESGAIVEQPILRQTEDGTWVRFDGEENNSRLIVFSPGSPVYENVSNNKIQKKTVQSIEGNWDIDIIPTMQNKWGDYRLPASDAYIGAEARDFSYKLVSSQSIGTSAPLFDATSPKGVYGYAPYMETQTLPATLNLNEYLSSEDNLIKGNWKPYCFSWQYGVFDSPGSQGYHGLKGKVDNRFIILDQGGHQLFRTYAYADKKGWYKIEQEGTAPDFISIGNKPVNDKRIYLSEGWHPLVIAYANTPKEEYNLEDKKSYSWDDRKRSALVLYPEEYPALSTTSPYDHIISTKWYNTGYLPFDPYAGTNGNWYYQFETAPGTKELVMTIKGTLTQLWIDEKESDRNQIQKMGQDGIYRIKLNKKNSGISTVTLLAKPDRGFIGPALFSKPVELTCENGQMPLGDWSQFGALKYYSGGMLYKKKIVITEDLYRKNAILNLGGVDATCEVKINGKEAGVLISPPYQLDITNLVKKGENVIEVLIYSTLSNHYQDIPSAYRGVPRAGLLGPVALEWLYLPK</sequence>
<comment type="caution">
    <text evidence="1">The sequence shown here is derived from an EMBL/GenBank/DDBJ whole genome shotgun (WGS) entry which is preliminary data.</text>
</comment>
<reference evidence="1 2" key="1">
    <citation type="submission" date="2018-03" db="EMBL/GenBank/DDBJ databases">
        <title>Genomic Encyclopedia of Archaeal and Bacterial Type Strains, Phase II (KMG-II): from individual species to whole genera.</title>
        <authorList>
            <person name="Goeker M."/>
        </authorList>
    </citation>
    <scope>NUCLEOTIDE SEQUENCE [LARGE SCALE GENOMIC DNA]</scope>
    <source>
        <strain evidence="1 2">DSM 100214</strain>
    </source>
</reference>
<dbReference type="OrthoDB" id="9761519at2"/>
<gene>
    <name evidence="1" type="ORF">CLV62_13410</name>
</gene>
<dbReference type="InterPro" id="IPR029062">
    <property type="entry name" value="Class_I_gatase-like"/>
</dbReference>
<dbReference type="EMBL" id="QICL01000034">
    <property type="protein sequence ID" value="PXV59955.1"/>
    <property type="molecule type" value="Genomic_DNA"/>
</dbReference>
<evidence type="ECO:0000313" key="1">
    <source>
        <dbReference type="EMBL" id="PXV59955.1"/>
    </source>
</evidence>
<dbReference type="NCBIfam" id="NF045579">
    <property type="entry name" value="rhamnoside_JR"/>
    <property type="match status" value="1"/>
</dbReference>
<dbReference type="PANTHER" id="PTHR36848">
    <property type="entry name" value="DNA-BINDING PROTEIN (PUTATIVE SECRETED PROTEIN)-RELATED"/>
    <property type="match status" value="1"/>
</dbReference>
<dbReference type="Proteomes" id="UP000247973">
    <property type="component" value="Unassembled WGS sequence"/>
</dbReference>
<keyword evidence="2" id="KW-1185">Reference proteome</keyword>
<dbReference type="RefSeq" id="WP_110312265.1">
    <property type="nucleotide sequence ID" value="NZ_QICL01000034.1"/>
</dbReference>
<dbReference type="InterPro" id="IPR008979">
    <property type="entry name" value="Galactose-bd-like_sf"/>
</dbReference>
<dbReference type="Gene3D" id="2.60.120.260">
    <property type="entry name" value="Galactose-binding domain-like"/>
    <property type="match status" value="1"/>
</dbReference>
<dbReference type="SUPFAM" id="SSF49785">
    <property type="entry name" value="Galactose-binding domain-like"/>
    <property type="match status" value="1"/>
</dbReference>
<dbReference type="Pfam" id="PF17132">
    <property type="entry name" value="Glyco_hydro_106"/>
    <property type="match status" value="1"/>
</dbReference>
<accession>A0A2V3PKL0</accession>